<reference evidence="2" key="3">
    <citation type="submission" date="2015-02" db="UniProtKB">
        <authorList>
            <consortium name="EnsemblProtists"/>
        </authorList>
    </citation>
    <scope>IDENTIFICATION</scope>
    <source>
        <strain evidence="2">DAOM BR144</strain>
    </source>
</reference>
<accession>K3X3Q0</accession>
<reference evidence="3" key="1">
    <citation type="journal article" date="2010" name="Genome Biol.">
        <title>Genome sequence of the necrotrophic plant pathogen Pythium ultimum reveals original pathogenicity mechanisms and effector repertoire.</title>
        <authorList>
            <person name="Levesque C.A."/>
            <person name="Brouwer H."/>
            <person name="Cano L."/>
            <person name="Hamilton J.P."/>
            <person name="Holt C."/>
            <person name="Huitema E."/>
            <person name="Raffaele S."/>
            <person name="Robideau G.P."/>
            <person name="Thines M."/>
            <person name="Win J."/>
            <person name="Zerillo M.M."/>
            <person name="Beakes G.W."/>
            <person name="Boore J.L."/>
            <person name="Busam D."/>
            <person name="Dumas B."/>
            <person name="Ferriera S."/>
            <person name="Fuerstenberg S.I."/>
            <person name="Gachon C.M."/>
            <person name="Gaulin E."/>
            <person name="Govers F."/>
            <person name="Grenville-Briggs L."/>
            <person name="Horner N."/>
            <person name="Hostetler J."/>
            <person name="Jiang R.H."/>
            <person name="Johnson J."/>
            <person name="Krajaejun T."/>
            <person name="Lin H."/>
            <person name="Meijer H.J."/>
            <person name="Moore B."/>
            <person name="Morris P."/>
            <person name="Phuntmart V."/>
            <person name="Puiu D."/>
            <person name="Shetty J."/>
            <person name="Stajich J.E."/>
            <person name="Tripathy S."/>
            <person name="Wawra S."/>
            <person name="van West P."/>
            <person name="Whitty B.R."/>
            <person name="Coutinho P.M."/>
            <person name="Henrissat B."/>
            <person name="Martin F."/>
            <person name="Thomas P.D."/>
            <person name="Tyler B.M."/>
            <person name="De Vries R.P."/>
            <person name="Kamoun S."/>
            <person name="Yandell M."/>
            <person name="Tisserat N."/>
            <person name="Buell C.R."/>
        </authorList>
    </citation>
    <scope>NUCLEOTIDE SEQUENCE</scope>
    <source>
        <strain evidence="3">DAOM:BR144</strain>
    </source>
</reference>
<sequence>MGSTYSSCSCCWSDHRTSDVIESDNGTLNDKLLVNDDYHDYHGEHEITRLTVHEDSDGNPYSRFEEFRKQNSFWPRPATTPVSAYTHGGVSEMSDSNDDDHDHEDSDSEGDRHDSQNSTSSHSDPGHAWDLKPRRRDDEGEVKGDNKEQDKASSFLRLNRGSSAAQSARSSVSDSYASLRDLQVYGSQLFTGDEAARKASAGGRTSDGSNAANDFMDDDDTTRSSDLVPSSSPFSFLRVTAHNGSSNSSSDAHNRKKSH</sequence>
<feature type="compositionally biased region" description="Polar residues" evidence="1">
    <location>
        <begin position="242"/>
        <end position="251"/>
    </location>
</feature>
<dbReference type="EMBL" id="GL376637">
    <property type="status" value="NOT_ANNOTATED_CDS"/>
    <property type="molecule type" value="Genomic_DNA"/>
</dbReference>
<keyword evidence="3" id="KW-1185">Reference proteome</keyword>
<evidence type="ECO:0000313" key="2">
    <source>
        <dbReference type="EnsemblProtists" id="PYU1_T011849"/>
    </source>
</evidence>
<feature type="compositionally biased region" description="Acidic residues" evidence="1">
    <location>
        <begin position="95"/>
        <end position="108"/>
    </location>
</feature>
<dbReference type="EnsemblProtists" id="PYU1_T011849">
    <property type="protein sequence ID" value="PYU1_T011849"/>
    <property type="gene ID" value="PYU1_G011823"/>
</dbReference>
<dbReference type="VEuPathDB" id="FungiDB:PYU1_G011823"/>
<organism evidence="2 3">
    <name type="scientific">Globisporangium ultimum (strain ATCC 200006 / CBS 805.95 / DAOM BR144)</name>
    <name type="common">Pythium ultimum</name>
    <dbReference type="NCBI Taxonomy" id="431595"/>
    <lineage>
        <taxon>Eukaryota</taxon>
        <taxon>Sar</taxon>
        <taxon>Stramenopiles</taxon>
        <taxon>Oomycota</taxon>
        <taxon>Peronosporomycetes</taxon>
        <taxon>Pythiales</taxon>
        <taxon>Pythiaceae</taxon>
        <taxon>Globisporangium</taxon>
    </lineage>
</organism>
<evidence type="ECO:0000256" key="1">
    <source>
        <dbReference type="SAM" id="MobiDB-lite"/>
    </source>
</evidence>
<name>K3X3Q0_GLOUD</name>
<dbReference type="InParanoid" id="K3X3Q0"/>
<evidence type="ECO:0000313" key="3">
    <source>
        <dbReference type="Proteomes" id="UP000019132"/>
    </source>
</evidence>
<dbReference type="AlphaFoldDB" id="K3X3Q0"/>
<dbReference type="Proteomes" id="UP000019132">
    <property type="component" value="Unassembled WGS sequence"/>
</dbReference>
<feature type="region of interest" description="Disordered" evidence="1">
    <location>
        <begin position="194"/>
        <end position="259"/>
    </location>
</feature>
<reference evidence="3" key="2">
    <citation type="submission" date="2010-04" db="EMBL/GenBank/DDBJ databases">
        <authorList>
            <person name="Buell R."/>
            <person name="Hamilton J."/>
            <person name="Hostetler J."/>
        </authorList>
    </citation>
    <scope>NUCLEOTIDE SEQUENCE [LARGE SCALE GENOMIC DNA]</scope>
    <source>
        <strain evidence="3">DAOM:BR144</strain>
    </source>
</reference>
<proteinExistence type="predicted"/>
<protein>
    <submittedName>
        <fullName evidence="2">Uncharacterized protein</fullName>
    </submittedName>
</protein>
<feature type="compositionally biased region" description="Basic and acidic residues" evidence="1">
    <location>
        <begin position="124"/>
        <end position="151"/>
    </location>
</feature>
<feature type="compositionally biased region" description="Low complexity" evidence="1">
    <location>
        <begin position="224"/>
        <end position="239"/>
    </location>
</feature>
<dbReference type="HOGENOM" id="CLU_1075529_0_0_1"/>
<feature type="region of interest" description="Disordered" evidence="1">
    <location>
        <begin position="74"/>
        <end position="177"/>
    </location>
</feature>
<feature type="compositionally biased region" description="Low complexity" evidence="1">
    <location>
        <begin position="162"/>
        <end position="177"/>
    </location>
</feature>